<keyword evidence="2" id="KW-0012">Acyltransferase</keyword>
<dbReference type="PANTHER" id="PTHR10434:SF40">
    <property type="entry name" value="1-ACYL-SN-GLYCEROL-3-PHOSPHATE ACYLTRANSFERASE"/>
    <property type="match status" value="1"/>
</dbReference>
<feature type="non-terminal residue" evidence="5">
    <location>
        <position position="1"/>
    </location>
</feature>
<feature type="domain" description="Phospholipid/glycerol acyltransferase" evidence="4">
    <location>
        <begin position="71"/>
        <end position="185"/>
    </location>
</feature>
<evidence type="ECO:0000259" key="4">
    <source>
        <dbReference type="SMART" id="SM00563"/>
    </source>
</evidence>
<dbReference type="Pfam" id="PF01553">
    <property type="entry name" value="Acyltransferase"/>
    <property type="match status" value="1"/>
</dbReference>
<dbReference type="InterPro" id="IPR002123">
    <property type="entry name" value="Plipid/glycerol_acylTrfase"/>
</dbReference>
<gene>
    <name evidence="5" type="ORF">METZ01_LOCUS2419</name>
</gene>
<dbReference type="SMART" id="SM00563">
    <property type="entry name" value="PlsC"/>
    <property type="match status" value="1"/>
</dbReference>
<organism evidence="5">
    <name type="scientific">marine metagenome</name>
    <dbReference type="NCBI Taxonomy" id="408172"/>
    <lineage>
        <taxon>unclassified sequences</taxon>
        <taxon>metagenomes</taxon>
        <taxon>ecological metagenomes</taxon>
    </lineage>
</organism>
<feature type="transmembrane region" description="Helical" evidence="3">
    <location>
        <begin position="12"/>
        <end position="32"/>
    </location>
</feature>
<proteinExistence type="predicted"/>
<keyword evidence="1" id="KW-0808">Transferase</keyword>
<dbReference type="CDD" id="cd07989">
    <property type="entry name" value="LPLAT_AGPAT-like"/>
    <property type="match status" value="1"/>
</dbReference>
<protein>
    <recommendedName>
        <fullName evidence="4">Phospholipid/glycerol acyltransferase domain-containing protein</fullName>
    </recommendedName>
</protein>
<keyword evidence="3" id="KW-0812">Transmembrane</keyword>
<dbReference type="GO" id="GO:0003841">
    <property type="term" value="F:1-acylglycerol-3-phosphate O-acyltransferase activity"/>
    <property type="evidence" value="ECO:0007669"/>
    <property type="project" value="TreeGrafter"/>
</dbReference>
<accession>A0A381N4V4</accession>
<reference evidence="5" key="1">
    <citation type="submission" date="2018-05" db="EMBL/GenBank/DDBJ databases">
        <authorList>
            <person name="Lanie J.A."/>
            <person name="Ng W.-L."/>
            <person name="Kazmierczak K.M."/>
            <person name="Andrzejewski T.M."/>
            <person name="Davidsen T.M."/>
            <person name="Wayne K.J."/>
            <person name="Tettelin H."/>
            <person name="Glass J.I."/>
            <person name="Rusch D."/>
            <person name="Podicherti R."/>
            <person name="Tsui H.-C.T."/>
            <person name="Winkler M.E."/>
        </authorList>
    </citation>
    <scope>NUCLEOTIDE SEQUENCE</scope>
</reference>
<evidence type="ECO:0000313" key="5">
    <source>
        <dbReference type="EMBL" id="SUZ49565.1"/>
    </source>
</evidence>
<name>A0A381N4V4_9ZZZZ</name>
<dbReference type="PANTHER" id="PTHR10434">
    <property type="entry name" value="1-ACYL-SN-GLYCEROL-3-PHOSPHATE ACYLTRANSFERASE"/>
    <property type="match status" value="1"/>
</dbReference>
<feature type="non-terminal residue" evidence="5">
    <location>
        <position position="231"/>
    </location>
</feature>
<dbReference type="AlphaFoldDB" id="A0A381N4V4"/>
<evidence type="ECO:0000256" key="2">
    <source>
        <dbReference type="ARBA" id="ARBA00023315"/>
    </source>
</evidence>
<dbReference type="EMBL" id="UINC01000122">
    <property type="protein sequence ID" value="SUZ49565.1"/>
    <property type="molecule type" value="Genomic_DNA"/>
</dbReference>
<sequence>MILVKSLLFQIYFFASTIIFASVIVICSVFDYEKRFMIARMWANGMLSAGKIFCGLDYIIEGIENIPSKPSVIMIKHSTVFEAYAQLAVFPRQTWVVKRELLWIPIFGWCLQALKAIAINRKSGHTAVNQIIKQGKKRLNENIWITIFPEGTRVAKGETKRYGISGAILAKEAGAQIIPVAHNAGDFWPRRGLLKRPGLIRFCIGSPIETKNLSPKEITLVVQNWIESKMN</sequence>
<keyword evidence="3" id="KW-1133">Transmembrane helix</keyword>
<evidence type="ECO:0000256" key="3">
    <source>
        <dbReference type="SAM" id="Phobius"/>
    </source>
</evidence>
<evidence type="ECO:0000256" key="1">
    <source>
        <dbReference type="ARBA" id="ARBA00022679"/>
    </source>
</evidence>
<dbReference type="GO" id="GO:0006654">
    <property type="term" value="P:phosphatidic acid biosynthetic process"/>
    <property type="evidence" value="ECO:0007669"/>
    <property type="project" value="TreeGrafter"/>
</dbReference>
<dbReference type="SUPFAM" id="SSF69593">
    <property type="entry name" value="Glycerol-3-phosphate (1)-acyltransferase"/>
    <property type="match status" value="1"/>
</dbReference>
<keyword evidence="3" id="KW-0472">Membrane</keyword>